<dbReference type="EMBL" id="MF994816">
    <property type="protein sequence ID" value="AVI07789.1"/>
    <property type="molecule type" value="Genomic_DNA"/>
</dbReference>
<dbReference type="EMBL" id="MF994813">
    <property type="protein sequence ID" value="AVI07420.1"/>
    <property type="molecule type" value="Genomic_DNA"/>
</dbReference>
<evidence type="ECO:0000313" key="8">
    <source>
        <dbReference type="EMBL" id="AVI08291.1"/>
    </source>
</evidence>
<dbReference type="EMBL" id="MF994822">
    <property type="protein sequence ID" value="AVI08537.1"/>
    <property type="molecule type" value="Genomic_DNA"/>
</dbReference>
<proteinExistence type="predicted"/>
<evidence type="ECO:0000313" key="4">
    <source>
        <dbReference type="EMBL" id="AVI07789.1"/>
    </source>
</evidence>
<evidence type="ECO:0000313" key="3">
    <source>
        <dbReference type="EMBL" id="AVI07667.1"/>
    </source>
</evidence>
<sequence>MERCCGVPLSNSELKDESGPIMFICGNIKRGEERYKSIARKNTSNRHLAISILSLIFSVTGVCADCRFGGHILSLRHFFLSFYLFLSILLSVSVCL</sequence>
<name>A0A2L2Q9R9_9BETA</name>
<keyword evidence="1" id="KW-0812">Transmembrane</keyword>
<protein>
    <submittedName>
        <fullName evidence="4">Uncharacterized protein</fullName>
    </submittedName>
</protein>
<organism evidence="4">
    <name type="scientific">Human betaherpesvirus 6A</name>
    <dbReference type="NCBI Taxonomy" id="32603"/>
    <lineage>
        <taxon>Viruses</taxon>
        <taxon>Duplodnaviria</taxon>
        <taxon>Heunggongvirae</taxon>
        <taxon>Peploviricota</taxon>
        <taxon>Herviviricetes</taxon>
        <taxon>Herpesvirales</taxon>
        <taxon>Orthoherpesviridae</taxon>
        <taxon>Betaherpesvirinae</taxon>
        <taxon>Roseolovirus</taxon>
        <taxon>Roseolovirus humanbeta6a</taxon>
    </lineage>
</organism>
<dbReference type="EMBL" id="MF994817">
    <property type="protein sequence ID" value="AVI07910.1"/>
    <property type="molecule type" value="Genomic_DNA"/>
</dbReference>
<evidence type="ECO:0000313" key="5">
    <source>
        <dbReference type="EMBL" id="AVI07910.1"/>
    </source>
</evidence>
<dbReference type="EMBL" id="MF994820">
    <property type="protein sequence ID" value="AVI08291.1"/>
    <property type="molecule type" value="Genomic_DNA"/>
</dbReference>
<keyword evidence="1" id="KW-1133">Transmembrane helix</keyword>
<dbReference type="EMBL" id="MF994815">
    <property type="protein sequence ID" value="AVI07667.1"/>
    <property type="molecule type" value="Genomic_DNA"/>
</dbReference>
<dbReference type="EMBL" id="MF994819">
    <property type="protein sequence ID" value="AVI08162.1"/>
    <property type="molecule type" value="Genomic_DNA"/>
</dbReference>
<dbReference type="EMBL" id="MF994817">
    <property type="protein sequence ID" value="AVI07912.1"/>
    <property type="molecule type" value="Genomic_DNA"/>
</dbReference>
<dbReference type="EMBL" id="MF994818">
    <property type="protein sequence ID" value="AVI08036.1"/>
    <property type="molecule type" value="Genomic_DNA"/>
</dbReference>
<evidence type="ECO:0000313" key="9">
    <source>
        <dbReference type="EMBL" id="AVI08537.1"/>
    </source>
</evidence>
<evidence type="ECO:0000313" key="7">
    <source>
        <dbReference type="EMBL" id="AVI08162.1"/>
    </source>
</evidence>
<feature type="transmembrane region" description="Helical" evidence="1">
    <location>
        <begin position="48"/>
        <end position="70"/>
    </location>
</feature>
<feature type="transmembrane region" description="Helical" evidence="1">
    <location>
        <begin position="76"/>
        <end position="95"/>
    </location>
</feature>
<evidence type="ECO:0000256" key="1">
    <source>
        <dbReference type="SAM" id="Phobius"/>
    </source>
</evidence>
<evidence type="ECO:0000313" key="2">
    <source>
        <dbReference type="EMBL" id="AVI07420.1"/>
    </source>
</evidence>
<keyword evidence="1" id="KW-0472">Membrane</keyword>
<reference evidence="4" key="1">
    <citation type="journal article" date="2018" name="J. Virol.">
        <title>Copy number heterogeneity, large origin tandem repeats, and interspecies recombination in HHV-6A and HHV-6B reference strains.</title>
        <authorList>
            <person name="Greninger A.L."/>
            <person name="Roychoudhury P."/>
            <person name="Makhsous N."/>
            <person name="Hanson D."/>
            <person name="Chase J."/>
            <person name="Krueger G."/>
            <person name="Xie H."/>
            <person name="Huang M.-L."/>
            <person name="Saunders L."/>
            <person name="Ablashi D."/>
            <person name="Koelle D.M."/>
            <person name="Cook L."/>
            <person name="Jerome K.R."/>
        </authorList>
    </citation>
    <scope>NUCLEOTIDE SEQUENCE</scope>
    <source>
        <strain evidence="2">ABI-HHV6A</strain>
        <strain evidence="3">CO1</strain>
        <strain evidence="4">CO2</strain>
        <strain evidence="5">CO3</strain>
        <strain evidence="6">CO4</strain>
        <strain evidence="7">CO7</strain>
        <strain evidence="8">DA</strain>
        <strain evidence="9">GS</strain>
    </source>
</reference>
<accession>A0A2L2Q9R9</accession>
<evidence type="ECO:0000313" key="6">
    <source>
        <dbReference type="EMBL" id="AVI08036.1"/>
    </source>
</evidence>